<dbReference type="RefSeq" id="WP_301143356.1">
    <property type="nucleotide sequence ID" value="NZ_JAUHQA010000001.1"/>
</dbReference>
<proteinExistence type="predicted"/>
<organism evidence="2 3">
    <name type="scientific">Demequina muriae</name>
    <dbReference type="NCBI Taxonomy" id="3051664"/>
    <lineage>
        <taxon>Bacteria</taxon>
        <taxon>Bacillati</taxon>
        <taxon>Actinomycetota</taxon>
        <taxon>Actinomycetes</taxon>
        <taxon>Micrococcales</taxon>
        <taxon>Demequinaceae</taxon>
        <taxon>Demequina</taxon>
    </lineage>
</organism>
<gene>
    <name evidence="2" type="ORF">QQX02_11980</name>
</gene>
<dbReference type="PANTHER" id="PTHR15020:SF50">
    <property type="entry name" value="UPF0659 PROTEIN YMR090W"/>
    <property type="match status" value="1"/>
</dbReference>
<feature type="domain" description="NAD(P)-binding" evidence="1">
    <location>
        <begin position="7"/>
        <end position="191"/>
    </location>
</feature>
<dbReference type="SUPFAM" id="SSF51735">
    <property type="entry name" value="NAD(P)-binding Rossmann-fold domains"/>
    <property type="match status" value="1"/>
</dbReference>
<reference evidence="2" key="1">
    <citation type="submission" date="2023-06" db="EMBL/GenBank/DDBJ databases">
        <title>Egi l300058.</title>
        <authorList>
            <person name="Gao L."/>
            <person name="Fang B.-Z."/>
            <person name="Li W.-J."/>
        </authorList>
    </citation>
    <scope>NUCLEOTIDE SEQUENCE</scope>
    <source>
        <strain evidence="2">EGI L300058</strain>
    </source>
</reference>
<dbReference type="Proteomes" id="UP001172708">
    <property type="component" value="Unassembled WGS sequence"/>
</dbReference>
<protein>
    <submittedName>
        <fullName evidence="2">NAD(P)H-binding protein</fullName>
    </submittedName>
</protein>
<evidence type="ECO:0000313" key="2">
    <source>
        <dbReference type="EMBL" id="MDN4481639.1"/>
    </source>
</evidence>
<accession>A0ABT8GK71</accession>
<dbReference type="Pfam" id="PF13460">
    <property type="entry name" value="NAD_binding_10"/>
    <property type="match status" value="1"/>
</dbReference>
<name>A0ABT8GK71_9MICO</name>
<keyword evidence="3" id="KW-1185">Reference proteome</keyword>
<dbReference type="InterPro" id="IPR016040">
    <property type="entry name" value="NAD(P)-bd_dom"/>
</dbReference>
<sequence length="239" mass="25184">MRVFIIGITGAVGSRLAGALIERGDVVVGLVRRSQQRRELAARGVEVHVAELTRLTAESLARMLAGADAVVYAAGSNGGTRESTAAVDGEAVITAMEAVLLAGVGRFALVSVLPEAGRGEQLGDDVEFYFAVKKLIEVMVSMTDVDWLILRPSLLVDRVGSGLISLGPAQPNDEISRADVAETLAELLHEPRIRRRILEVTEGSTPIAWAVLANVLGDEGTSASDGFEDSELDGGQGHD</sequence>
<dbReference type="Gene3D" id="3.40.50.720">
    <property type="entry name" value="NAD(P)-binding Rossmann-like Domain"/>
    <property type="match status" value="1"/>
</dbReference>
<dbReference type="InterPro" id="IPR036291">
    <property type="entry name" value="NAD(P)-bd_dom_sf"/>
</dbReference>
<evidence type="ECO:0000313" key="3">
    <source>
        <dbReference type="Proteomes" id="UP001172708"/>
    </source>
</evidence>
<dbReference type="PANTHER" id="PTHR15020">
    <property type="entry name" value="FLAVIN REDUCTASE-RELATED"/>
    <property type="match status" value="1"/>
</dbReference>
<comment type="caution">
    <text evidence="2">The sequence shown here is derived from an EMBL/GenBank/DDBJ whole genome shotgun (WGS) entry which is preliminary data.</text>
</comment>
<evidence type="ECO:0000259" key="1">
    <source>
        <dbReference type="Pfam" id="PF13460"/>
    </source>
</evidence>
<dbReference type="EMBL" id="JAUHQA010000001">
    <property type="protein sequence ID" value="MDN4481639.1"/>
    <property type="molecule type" value="Genomic_DNA"/>
</dbReference>